<accession>A0ABR2WQ08</accession>
<keyword evidence="2" id="KW-1185">Reference proteome</keyword>
<gene>
    <name evidence="1" type="ORF">K7432_009592</name>
</gene>
<evidence type="ECO:0000313" key="2">
    <source>
        <dbReference type="Proteomes" id="UP001479436"/>
    </source>
</evidence>
<reference evidence="1 2" key="1">
    <citation type="submission" date="2023-04" db="EMBL/GenBank/DDBJ databases">
        <title>Genome of Basidiobolus ranarum AG-B5.</title>
        <authorList>
            <person name="Stajich J.E."/>
            <person name="Carter-House D."/>
            <person name="Gryganskyi A."/>
        </authorList>
    </citation>
    <scope>NUCLEOTIDE SEQUENCE [LARGE SCALE GENOMIC DNA]</scope>
    <source>
        <strain evidence="1 2">AG-B5</strain>
    </source>
</reference>
<sequence length="95" mass="10983">MRMKLFATNPFSSLKRHSKEYRKHQTSTKRDLKDSSEPVAYFSSNRSYEDSIHELETFLTPASLNECTPEEKFAYAKIAGLLDKSLRSFLKSDSL</sequence>
<dbReference type="EMBL" id="JASJQH010000602">
    <property type="protein sequence ID" value="KAK9763594.1"/>
    <property type="molecule type" value="Genomic_DNA"/>
</dbReference>
<protein>
    <submittedName>
        <fullName evidence="1">Uncharacterized protein</fullName>
    </submittedName>
</protein>
<organism evidence="1 2">
    <name type="scientific">Basidiobolus ranarum</name>
    <dbReference type="NCBI Taxonomy" id="34480"/>
    <lineage>
        <taxon>Eukaryota</taxon>
        <taxon>Fungi</taxon>
        <taxon>Fungi incertae sedis</taxon>
        <taxon>Zoopagomycota</taxon>
        <taxon>Entomophthoromycotina</taxon>
        <taxon>Basidiobolomycetes</taxon>
        <taxon>Basidiobolales</taxon>
        <taxon>Basidiobolaceae</taxon>
        <taxon>Basidiobolus</taxon>
    </lineage>
</organism>
<name>A0ABR2WQ08_9FUNG</name>
<evidence type="ECO:0000313" key="1">
    <source>
        <dbReference type="EMBL" id="KAK9763594.1"/>
    </source>
</evidence>
<proteinExistence type="predicted"/>
<dbReference type="Proteomes" id="UP001479436">
    <property type="component" value="Unassembled WGS sequence"/>
</dbReference>
<comment type="caution">
    <text evidence="1">The sequence shown here is derived from an EMBL/GenBank/DDBJ whole genome shotgun (WGS) entry which is preliminary data.</text>
</comment>